<feature type="compositionally biased region" description="Pro residues" evidence="1">
    <location>
        <begin position="157"/>
        <end position="170"/>
    </location>
</feature>
<feature type="compositionally biased region" description="Low complexity" evidence="1">
    <location>
        <begin position="883"/>
        <end position="899"/>
    </location>
</feature>
<dbReference type="AlphaFoldDB" id="I0I8E0"/>
<dbReference type="HOGENOM" id="CLU_295064_0_0_0"/>
<dbReference type="PROSITE" id="PS00430">
    <property type="entry name" value="TONB_DEPENDENT_REC_1"/>
    <property type="match status" value="1"/>
</dbReference>
<dbReference type="Gene3D" id="2.30.30.40">
    <property type="entry name" value="SH3 Domains"/>
    <property type="match status" value="1"/>
</dbReference>
<evidence type="ECO:0000256" key="1">
    <source>
        <dbReference type="SAM" id="MobiDB-lite"/>
    </source>
</evidence>
<feature type="domain" description="SH3b" evidence="2">
    <location>
        <begin position="180"/>
        <end position="245"/>
    </location>
</feature>
<evidence type="ECO:0000313" key="4">
    <source>
        <dbReference type="EMBL" id="BAM01528.1"/>
    </source>
</evidence>
<feature type="region of interest" description="Disordered" evidence="1">
    <location>
        <begin position="874"/>
        <end position="909"/>
    </location>
</feature>
<feature type="region of interest" description="Disordered" evidence="1">
    <location>
        <begin position="1002"/>
        <end position="1026"/>
    </location>
</feature>
<dbReference type="Gene3D" id="2.60.40.230">
    <property type="entry name" value="Neocarzinostatin-like"/>
    <property type="match status" value="2"/>
</dbReference>
<dbReference type="Pfam" id="PF07691">
    <property type="entry name" value="PA14"/>
    <property type="match status" value="2"/>
</dbReference>
<dbReference type="eggNOG" id="COG4991">
    <property type="taxonomic scope" value="Bacteria"/>
</dbReference>
<feature type="region of interest" description="Disordered" evidence="1">
    <location>
        <begin position="533"/>
        <end position="564"/>
    </location>
</feature>
<dbReference type="PATRIC" id="fig|926550.5.peg.3762"/>
<dbReference type="PROSITE" id="PS51781">
    <property type="entry name" value="SH3B"/>
    <property type="match status" value="1"/>
</dbReference>
<feature type="domain" description="PA14" evidence="3">
    <location>
        <begin position="275"/>
        <end position="410"/>
    </location>
</feature>
<reference evidence="4 5" key="1">
    <citation type="submission" date="2012-02" db="EMBL/GenBank/DDBJ databases">
        <title>Complete genome sequence of Caldilinea aerophila DSM 14535 (= NBRC 102666).</title>
        <authorList>
            <person name="Oguchi A."/>
            <person name="Hosoyama A."/>
            <person name="Sekine M."/>
            <person name="Fukai R."/>
            <person name="Kato Y."/>
            <person name="Nakamura S."/>
            <person name="Hanada S."/>
            <person name="Yamazaki S."/>
            <person name="Fujita N."/>
        </authorList>
    </citation>
    <scope>NUCLEOTIDE SEQUENCE [LARGE SCALE GENOMIC DNA]</scope>
    <source>
        <strain evidence="5">DSM 14535 / JCM 11387 / NBRC 104270 / STL-6-O1</strain>
    </source>
</reference>
<feature type="compositionally biased region" description="Pro residues" evidence="1">
    <location>
        <begin position="1015"/>
        <end position="1026"/>
    </location>
</feature>
<dbReference type="Pfam" id="PF08239">
    <property type="entry name" value="SH3_3"/>
    <property type="match status" value="1"/>
</dbReference>
<protein>
    <recommendedName>
        <fullName evidence="6">PA14 domain-containing protein</fullName>
    </recommendedName>
</protein>
<dbReference type="InterPro" id="IPR010916">
    <property type="entry name" value="TonB_box_CS"/>
</dbReference>
<gene>
    <name evidence="4" type="ordered locus">CLDAP_34880</name>
</gene>
<dbReference type="InterPro" id="IPR011658">
    <property type="entry name" value="PA14_dom"/>
</dbReference>
<dbReference type="STRING" id="926550.CLDAP_34880"/>
<dbReference type="EMBL" id="AP012337">
    <property type="protein sequence ID" value="BAM01528.1"/>
    <property type="molecule type" value="Genomic_DNA"/>
</dbReference>
<accession>I0I8E0</accession>
<sequence length="1026" mass="108642">MSGRAKQLAVNMARLRLALLAGLLLIAATLSGCVIRPIAAGPLEQAPLPSDQGPIIAVAPIAAASGETVSVSGAGWEPNEVVFVNLEGVQDGESVQATLVSGTTDVDGRFFLVFVTPLDFFWRDVTDLHVVARSLQGDRSAAAPFELLVREQTATPSPTPTPYPPVPPAAPTRDAQDLGYGVATVSSRGLNMRSGPGVVYPVIRTLTYGTRIGVLGQDTTGTWLFGQLWDGTRGWVARAFTDYLGSPPVVAAPPTPTLLPSATPTRTPVPTPTPPAGLAWRGEYYDNPSQMGAPRVVRHDPAINFNWGFAAPAPGIPATGFSVRWSRPLYFAAGTYRFFGESDGGVRIWVDNRLVLDQWTGVAGAYSTDVWLEQGSYTIYVDYGQRRQPAYMTFGWTRLEPTPPPAFPDWRGEYFNNRHLSGAPVHVRNDRAIDFNWTNISPAPGLGTVEYSVRWSRTLDFTRGDYRFYVRSDDGVRVYVDGQRIIDEWRDMSGATTYTAERRLDGRHHIVVEYYQNRGAALITFWWERLQATPTPTRTPTPTNTPTPPPTPNPFADANPSSGPVGTQVTVSFGGFPPNTAVNLYLGAYVRAADAATATIYASGSSDRFGNGSLRFTVPTAWPDGSPVPPGKLALLVATADFRVSAAADFDVTQPRPTVAPNPYIEVNPNSGGPGTQVTVRGGGFPANRTINLYLGSVVRASALGAVPPIQTTTSDVNGNFTAQITMPARWSDGSLIPTGKLIILATTADFAAQATATFDFFATPANPSINLAPASGPAGTRVVASGGGFPANTAVAVYLAPLDTSIGEGALVAYVSGQTDRGGRYALVFTMPATWPDGSAITQDRIVVTVATPDFSVSVSSVFAYQVAAPTPTNTPTPVLTPTPTSTPLASPTPTLNPYAQVSPGSGQPGITVTVSGGGFPPNTMLYAHLVRLDGSVGEGESYARYASAPSDALGNFLMSFVMPATWPNGTVIATQRLVILVATDDFSVQAGVTFNFEQLRAAGESPPEESIATPPPPEEPAGGG</sequence>
<evidence type="ECO:0000313" key="5">
    <source>
        <dbReference type="Proteomes" id="UP000007880"/>
    </source>
</evidence>
<dbReference type="SMART" id="SM00287">
    <property type="entry name" value="SH3b"/>
    <property type="match status" value="1"/>
</dbReference>
<dbReference type="PROSITE" id="PS51257">
    <property type="entry name" value="PROKAR_LIPOPROTEIN"/>
    <property type="match status" value="1"/>
</dbReference>
<dbReference type="PANTHER" id="PTHR48148">
    <property type="entry name" value="KERATINOCYTE PROLINE-RICH PROTEIN"/>
    <property type="match status" value="1"/>
</dbReference>
<evidence type="ECO:0000259" key="2">
    <source>
        <dbReference type="PROSITE" id="PS51781"/>
    </source>
</evidence>
<proteinExistence type="predicted"/>
<dbReference type="Proteomes" id="UP000007880">
    <property type="component" value="Chromosome"/>
</dbReference>
<organism evidence="4 5">
    <name type="scientific">Caldilinea aerophila (strain DSM 14535 / JCM 11387 / NBRC 104270 / STL-6-O1)</name>
    <dbReference type="NCBI Taxonomy" id="926550"/>
    <lineage>
        <taxon>Bacteria</taxon>
        <taxon>Bacillati</taxon>
        <taxon>Chloroflexota</taxon>
        <taxon>Caldilineae</taxon>
        <taxon>Caldilineales</taxon>
        <taxon>Caldilineaceae</taxon>
        <taxon>Caldilinea</taxon>
    </lineage>
</organism>
<feature type="compositionally biased region" description="Pro residues" evidence="1">
    <location>
        <begin position="537"/>
        <end position="553"/>
    </location>
</feature>
<keyword evidence="5" id="KW-1185">Reference proteome</keyword>
<evidence type="ECO:0000259" key="3">
    <source>
        <dbReference type="PROSITE" id="PS51820"/>
    </source>
</evidence>
<dbReference type="Gene3D" id="3.90.182.10">
    <property type="entry name" value="Toxin - Anthrax Protective Antigen,domain 1"/>
    <property type="match status" value="2"/>
</dbReference>
<name>I0I8E0_CALAS</name>
<feature type="region of interest" description="Disordered" evidence="1">
    <location>
        <begin position="154"/>
        <end position="175"/>
    </location>
</feature>
<dbReference type="InterPro" id="IPR003646">
    <property type="entry name" value="SH3-like_bac-type"/>
</dbReference>
<dbReference type="SMART" id="SM00758">
    <property type="entry name" value="PA14"/>
    <property type="match status" value="2"/>
</dbReference>
<dbReference type="InterPro" id="IPR037524">
    <property type="entry name" value="PA14/GLEYA"/>
</dbReference>
<evidence type="ECO:0008006" key="6">
    <source>
        <dbReference type="Google" id="ProtNLM"/>
    </source>
</evidence>
<dbReference type="SUPFAM" id="SSF56988">
    <property type="entry name" value="Anthrax protective antigen"/>
    <property type="match status" value="2"/>
</dbReference>
<feature type="domain" description="PA14" evidence="3">
    <location>
        <begin position="405"/>
        <end position="545"/>
    </location>
</feature>
<dbReference type="PROSITE" id="PS51820">
    <property type="entry name" value="PA14"/>
    <property type="match status" value="2"/>
</dbReference>
<dbReference type="KEGG" id="cap:CLDAP_34880"/>
<dbReference type="PANTHER" id="PTHR48148:SF3">
    <property type="entry name" value="KERATINOCYTE PROLINE-RICH PROTEIN"/>
    <property type="match status" value="1"/>
</dbReference>